<sequence>MARVCFYDSVAGGDAAHAFALEDTPALLWASFFMLLPVS</sequence>
<evidence type="ECO:0000313" key="1">
    <source>
        <dbReference type="EMBL" id="QLI65179.1"/>
    </source>
</evidence>
<protein>
    <submittedName>
        <fullName evidence="1">Uncharacterized protein</fullName>
    </submittedName>
</protein>
<proteinExistence type="predicted"/>
<organism evidence="1 2">
    <name type="scientific">Metarhizium brunneum</name>
    <dbReference type="NCBI Taxonomy" id="500148"/>
    <lineage>
        <taxon>Eukaryota</taxon>
        <taxon>Fungi</taxon>
        <taxon>Dikarya</taxon>
        <taxon>Ascomycota</taxon>
        <taxon>Pezizomycotina</taxon>
        <taxon>Sordariomycetes</taxon>
        <taxon>Hypocreomycetidae</taxon>
        <taxon>Hypocreales</taxon>
        <taxon>Clavicipitaceae</taxon>
        <taxon>Metarhizium</taxon>
    </lineage>
</organism>
<name>A0A7D5US03_9HYPO</name>
<evidence type="ECO:0000313" key="2">
    <source>
        <dbReference type="Proteomes" id="UP000510686"/>
    </source>
</evidence>
<dbReference type="EMBL" id="CP058932">
    <property type="protein sequence ID" value="QLI65179.1"/>
    <property type="molecule type" value="Genomic_DNA"/>
</dbReference>
<dbReference type="KEGG" id="mbrn:90967457"/>
<keyword evidence="2" id="KW-1185">Reference proteome</keyword>
<accession>A0A7D5US03</accession>
<dbReference type="RefSeq" id="XP_065985903.1">
    <property type="nucleotide sequence ID" value="XM_066129755.1"/>
</dbReference>
<dbReference type="Proteomes" id="UP000510686">
    <property type="component" value="Chromosome 1"/>
</dbReference>
<dbReference type="AlphaFoldDB" id="A0A7D5US03"/>
<dbReference type="GeneID" id="90967457"/>
<reference evidence="1 2" key="1">
    <citation type="submission" date="2020-07" db="EMBL/GenBank/DDBJ databases">
        <title>Telomere length de novo assembly of all 7 chromosomes of the fungus, Metarhizium brunneum, using a novel assembly pipeline.</title>
        <authorList>
            <person name="Saud z."/>
            <person name="Kortsinoglou A."/>
            <person name="Kouvelis V.N."/>
            <person name="Butt T.M."/>
        </authorList>
    </citation>
    <scope>NUCLEOTIDE SEQUENCE [LARGE SCALE GENOMIC DNA]</scope>
    <source>
        <strain evidence="1 2">4556</strain>
    </source>
</reference>
<gene>
    <name evidence="1" type="ORF">G6M90_00g014620</name>
</gene>